<evidence type="ECO:0000313" key="1">
    <source>
        <dbReference type="EMBL" id="GAA0923005.1"/>
    </source>
</evidence>
<dbReference type="Proteomes" id="UP001499967">
    <property type="component" value="Unassembled WGS sequence"/>
</dbReference>
<dbReference type="EMBL" id="BAAAHP010000016">
    <property type="protein sequence ID" value="GAA0923005.1"/>
    <property type="molecule type" value="Genomic_DNA"/>
</dbReference>
<evidence type="ECO:0000313" key="2">
    <source>
        <dbReference type="Proteomes" id="UP001499967"/>
    </source>
</evidence>
<reference evidence="2" key="1">
    <citation type="journal article" date="2019" name="Int. J. Syst. Evol. Microbiol.">
        <title>The Global Catalogue of Microorganisms (GCM) 10K type strain sequencing project: providing services to taxonomists for standard genome sequencing and annotation.</title>
        <authorList>
            <consortium name="The Broad Institute Genomics Platform"/>
            <consortium name="The Broad Institute Genome Sequencing Center for Infectious Disease"/>
            <person name="Wu L."/>
            <person name="Ma J."/>
        </authorList>
    </citation>
    <scope>NUCLEOTIDE SEQUENCE [LARGE SCALE GENOMIC DNA]</scope>
    <source>
        <strain evidence="2">JCM 11117</strain>
    </source>
</reference>
<organism evidence="1 2">
    <name type="scientific">Pseudonocardia zijingensis</name>
    <dbReference type="NCBI Taxonomy" id="153376"/>
    <lineage>
        <taxon>Bacteria</taxon>
        <taxon>Bacillati</taxon>
        <taxon>Actinomycetota</taxon>
        <taxon>Actinomycetes</taxon>
        <taxon>Pseudonocardiales</taxon>
        <taxon>Pseudonocardiaceae</taxon>
        <taxon>Pseudonocardia</taxon>
    </lineage>
</organism>
<name>A0ABP3ZJC4_9PSEU</name>
<sequence length="54" mass="5826">MSCTDAAHVPFLLIIEVQLNAPELTDRSASLGDRIRLCDPPEPYAMVLVAAVVC</sequence>
<protein>
    <submittedName>
        <fullName evidence="1">Uncharacterized protein</fullName>
    </submittedName>
</protein>
<proteinExistence type="predicted"/>
<dbReference type="RefSeq" id="WP_343938784.1">
    <property type="nucleotide sequence ID" value="NZ_BAAAHP010000016.1"/>
</dbReference>
<gene>
    <name evidence="1" type="ORF">GCM10009559_06960</name>
</gene>
<keyword evidence="2" id="KW-1185">Reference proteome</keyword>
<accession>A0ABP3ZJC4</accession>
<comment type="caution">
    <text evidence="1">The sequence shown here is derived from an EMBL/GenBank/DDBJ whole genome shotgun (WGS) entry which is preliminary data.</text>
</comment>